<feature type="coiled-coil region" evidence="1">
    <location>
        <begin position="10"/>
        <end position="37"/>
    </location>
</feature>
<protein>
    <submittedName>
        <fullName evidence="3">Uncharacterized protein</fullName>
    </submittedName>
</protein>
<organism evidence="3 4">
    <name type="scientific">Gymnopilus junonius</name>
    <name type="common">Spectacular rustgill mushroom</name>
    <name type="synonym">Gymnopilus spectabilis subsp. junonius</name>
    <dbReference type="NCBI Taxonomy" id="109634"/>
    <lineage>
        <taxon>Eukaryota</taxon>
        <taxon>Fungi</taxon>
        <taxon>Dikarya</taxon>
        <taxon>Basidiomycota</taxon>
        <taxon>Agaricomycotina</taxon>
        <taxon>Agaricomycetes</taxon>
        <taxon>Agaricomycetidae</taxon>
        <taxon>Agaricales</taxon>
        <taxon>Agaricineae</taxon>
        <taxon>Hymenogastraceae</taxon>
        <taxon>Gymnopilus</taxon>
    </lineage>
</organism>
<feature type="region of interest" description="Disordered" evidence="2">
    <location>
        <begin position="102"/>
        <end position="225"/>
    </location>
</feature>
<keyword evidence="1" id="KW-0175">Coiled coil</keyword>
<name>A0A9P5NK84_GYMJU</name>
<keyword evidence="4" id="KW-1185">Reference proteome</keyword>
<proteinExistence type="predicted"/>
<evidence type="ECO:0000256" key="1">
    <source>
        <dbReference type="SAM" id="Coils"/>
    </source>
</evidence>
<evidence type="ECO:0000313" key="4">
    <source>
        <dbReference type="Proteomes" id="UP000724874"/>
    </source>
</evidence>
<dbReference type="EMBL" id="JADNYJ010000076">
    <property type="protein sequence ID" value="KAF8890275.1"/>
    <property type="molecule type" value="Genomic_DNA"/>
</dbReference>
<dbReference type="Proteomes" id="UP000724874">
    <property type="component" value="Unassembled WGS sequence"/>
</dbReference>
<dbReference type="AlphaFoldDB" id="A0A9P5NK84"/>
<feature type="compositionally biased region" description="Acidic residues" evidence="2">
    <location>
        <begin position="204"/>
        <end position="213"/>
    </location>
</feature>
<evidence type="ECO:0000256" key="2">
    <source>
        <dbReference type="SAM" id="MobiDB-lite"/>
    </source>
</evidence>
<gene>
    <name evidence="3" type="ORF">CPB84DRAFT_1784952</name>
</gene>
<sequence length="262" mass="28950">MSEVEIEFLKKSIESALEQMETANPELQELLRRAVSEIQEGLLELESITGDVTENKAVEVQKKPQITEKIVGEDAEENGGANVVGEVRGKMAVDDGELREEVGAREKTAVDDGEANEGEGMQEVDDSVGGTVADGRPAIGKECNEDYPEWNGVNNAVVGRKRRRSEWYPNATQPGRKSKKRRMTRMVSGRKGYRSKEWGNSDIGDGDSVQEEGEQAKKRSPPAEAKQIIQQLDGFMEDITKALKEFKDVKRRCGLAAKILGL</sequence>
<comment type="caution">
    <text evidence="3">The sequence shown here is derived from an EMBL/GenBank/DDBJ whole genome shotgun (WGS) entry which is preliminary data.</text>
</comment>
<feature type="compositionally biased region" description="Acidic residues" evidence="2">
    <location>
        <begin position="111"/>
        <end position="126"/>
    </location>
</feature>
<reference evidence="3" key="1">
    <citation type="submission" date="2020-11" db="EMBL/GenBank/DDBJ databases">
        <authorList>
            <consortium name="DOE Joint Genome Institute"/>
            <person name="Ahrendt S."/>
            <person name="Riley R."/>
            <person name="Andreopoulos W."/>
            <person name="LaButti K."/>
            <person name="Pangilinan J."/>
            <person name="Ruiz-duenas F.J."/>
            <person name="Barrasa J.M."/>
            <person name="Sanchez-Garcia M."/>
            <person name="Camarero S."/>
            <person name="Miyauchi S."/>
            <person name="Serrano A."/>
            <person name="Linde D."/>
            <person name="Babiker R."/>
            <person name="Drula E."/>
            <person name="Ayuso-Fernandez I."/>
            <person name="Pacheco R."/>
            <person name="Padilla G."/>
            <person name="Ferreira P."/>
            <person name="Barriuso J."/>
            <person name="Kellner H."/>
            <person name="Castanera R."/>
            <person name="Alfaro M."/>
            <person name="Ramirez L."/>
            <person name="Pisabarro A.G."/>
            <person name="Kuo A."/>
            <person name="Tritt A."/>
            <person name="Lipzen A."/>
            <person name="He G."/>
            <person name="Yan M."/>
            <person name="Ng V."/>
            <person name="Cullen D."/>
            <person name="Martin F."/>
            <person name="Rosso M.-N."/>
            <person name="Henrissat B."/>
            <person name="Hibbett D."/>
            <person name="Martinez A.T."/>
            <person name="Grigoriev I.V."/>
        </authorList>
    </citation>
    <scope>NUCLEOTIDE SEQUENCE</scope>
    <source>
        <strain evidence="3">AH 44721</strain>
    </source>
</reference>
<accession>A0A9P5NK84</accession>
<evidence type="ECO:0000313" key="3">
    <source>
        <dbReference type="EMBL" id="KAF8890275.1"/>
    </source>
</evidence>